<name>A0AAD7S0N0_9TELE</name>
<dbReference type="AlphaFoldDB" id="A0AAD7S0N0"/>
<reference evidence="2" key="1">
    <citation type="journal article" date="2023" name="Science">
        <title>Genome structures resolve the early diversification of teleost fishes.</title>
        <authorList>
            <person name="Parey E."/>
            <person name="Louis A."/>
            <person name="Montfort J."/>
            <person name="Bouchez O."/>
            <person name="Roques C."/>
            <person name="Iampietro C."/>
            <person name="Lluch J."/>
            <person name="Castinel A."/>
            <person name="Donnadieu C."/>
            <person name="Desvignes T."/>
            <person name="Floi Bucao C."/>
            <person name="Jouanno E."/>
            <person name="Wen M."/>
            <person name="Mejri S."/>
            <person name="Dirks R."/>
            <person name="Jansen H."/>
            <person name="Henkel C."/>
            <person name="Chen W.J."/>
            <person name="Zahm M."/>
            <person name="Cabau C."/>
            <person name="Klopp C."/>
            <person name="Thompson A.W."/>
            <person name="Robinson-Rechavi M."/>
            <person name="Braasch I."/>
            <person name="Lecointre G."/>
            <person name="Bobe J."/>
            <person name="Postlethwait J.H."/>
            <person name="Berthelot C."/>
            <person name="Roest Crollius H."/>
            <person name="Guiguen Y."/>
        </authorList>
    </citation>
    <scope>NUCLEOTIDE SEQUENCE</scope>
    <source>
        <strain evidence="2">NC1722</strain>
    </source>
</reference>
<feature type="region of interest" description="Disordered" evidence="1">
    <location>
        <begin position="15"/>
        <end position="43"/>
    </location>
</feature>
<protein>
    <submittedName>
        <fullName evidence="2">Uncharacterized protein</fullName>
    </submittedName>
</protein>
<sequence length="175" mass="18909">MGFFVKESQFSLEASHIPGARQPGRPRCVASQSRQAGREAERPALDPPHLIFGLLEPAPVEGVPTTGSGSGEARRVFCAVTHVKWMVRAAHSSEDAHPDAHRADGRKVPVLRMKVQSRAHCSALLLFIPLGSDCRFADGRGAGRVRTPTRALEHEQESVSFGATAQVIRPRGSLC</sequence>
<dbReference type="EMBL" id="JAINUG010000132">
    <property type="protein sequence ID" value="KAJ8393841.1"/>
    <property type="molecule type" value="Genomic_DNA"/>
</dbReference>
<accession>A0AAD7S0N0</accession>
<proteinExistence type="predicted"/>
<evidence type="ECO:0000256" key="1">
    <source>
        <dbReference type="SAM" id="MobiDB-lite"/>
    </source>
</evidence>
<comment type="caution">
    <text evidence="2">The sequence shown here is derived from an EMBL/GenBank/DDBJ whole genome shotgun (WGS) entry which is preliminary data.</text>
</comment>
<evidence type="ECO:0000313" key="2">
    <source>
        <dbReference type="EMBL" id="KAJ8393841.1"/>
    </source>
</evidence>
<keyword evidence="3" id="KW-1185">Reference proteome</keyword>
<gene>
    <name evidence="2" type="ORF">AAFF_G00055700</name>
</gene>
<dbReference type="Proteomes" id="UP001221898">
    <property type="component" value="Unassembled WGS sequence"/>
</dbReference>
<organism evidence="2 3">
    <name type="scientific">Aldrovandia affinis</name>
    <dbReference type="NCBI Taxonomy" id="143900"/>
    <lineage>
        <taxon>Eukaryota</taxon>
        <taxon>Metazoa</taxon>
        <taxon>Chordata</taxon>
        <taxon>Craniata</taxon>
        <taxon>Vertebrata</taxon>
        <taxon>Euteleostomi</taxon>
        <taxon>Actinopterygii</taxon>
        <taxon>Neopterygii</taxon>
        <taxon>Teleostei</taxon>
        <taxon>Notacanthiformes</taxon>
        <taxon>Halosauridae</taxon>
        <taxon>Aldrovandia</taxon>
    </lineage>
</organism>
<evidence type="ECO:0000313" key="3">
    <source>
        <dbReference type="Proteomes" id="UP001221898"/>
    </source>
</evidence>